<dbReference type="OrthoDB" id="329932at2759"/>
<dbReference type="VEuPathDB" id="ToxoDB:TGDOM2_233380"/>
<dbReference type="AlphaFoldDB" id="A0A086KWV1"/>
<organism evidence="2 3">
    <name type="scientific">Toxoplasma gondii GAB2-2007-GAL-DOM2</name>
    <dbReference type="NCBI Taxonomy" id="1130820"/>
    <lineage>
        <taxon>Eukaryota</taxon>
        <taxon>Sar</taxon>
        <taxon>Alveolata</taxon>
        <taxon>Apicomplexa</taxon>
        <taxon>Conoidasida</taxon>
        <taxon>Coccidia</taxon>
        <taxon>Eucoccidiorida</taxon>
        <taxon>Eimeriorina</taxon>
        <taxon>Sarcocystidae</taxon>
        <taxon>Toxoplasma</taxon>
    </lineage>
</organism>
<evidence type="ECO:0000256" key="1">
    <source>
        <dbReference type="SAM" id="MobiDB-lite"/>
    </source>
</evidence>
<feature type="compositionally biased region" description="Basic and acidic residues" evidence="1">
    <location>
        <begin position="878"/>
        <end position="889"/>
    </location>
</feature>
<evidence type="ECO:0000313" key="3">
    <source>
        <dbReference type="Proteomes" id="UP000028837"/>
    </source>
</evidence>
<protein>
    <submittedName>
        <fullName evidence="2">Uncharacterized protein</fullName>
    </submittedName>
</protein>
<feature type="region of interest" description="Disordered" evidence="1">
    <location>
        <begin position="487"/>
        <end position="533"/>
    </location>
</feature>
<feature type="region of interest" description="Disordered" evidence="1">
    <location>
        <begin position="922"/>
        <end position="942"/>
    </location>
</feature>
<comment type="caution">
    <text evidence="2">The sequence shown here is derived from an EMBL/GenBank/DDBJ whole genome shotgun (WGS) entry which is preliminary data.</text>
</comment>
<feature type="compositionally biased region" description="Low complexity" evidence="1">
    <location>
        <begin position="487"/>
        <end position="516"/>
    </location>
</feature>
<reference evidence="2 3" key="1">
    <citation type="submission" date="2014-02" db="EMBL/GenBank/DDBJ databases">
        <authorList>
            <person name="Sibley D."/>
            <person name="Venepally P."/>
            <person name="Karamycheva S."/>
            <person name="Hadjithomas M."/>
            <person name="Khan A."/>
            <person name="Brunk B."/>
            <person name="Roos D."/>
            <person name="Caler E."/>
            <person name="Lorenzi H."/>
        </authorList>
    </citation>
    <scope>NUCLEOTIDE SEQUENCE [LARGE SCALE GENOMIC DNA]</scope>
    <source>
        <strain evidence="2 3">GAB2-2007-GAL-DOM2</strain>
    </source>
</reference>
<feature type="region of interest" description="Disordered" evidence="1">
    <location>
        <begin position="878"/>
        <end position="897"/>
    </location>
</feature>
<proteinExistence type="predicted"/>
<name>A0A086KWV1_TOXGO</name>
<accession>A0A086KWV1</accession>
<evidence type="ECO:0000313" key="2">
    <source>
        <dbReference type="EMBL" id="KFG48869.1"/>
    </source>
</evidence>
<feature type="region of interest" description="Disordered" evidence="1">
    <location>
        <begin position="173"/>
        <end position="196"/>
    </location>
</feature>
<feature type="compositionally biased region" description="Acidic residues" evidence="1">
    <location>
        <begin position="928"/>
        <end position="940"/>
    </location>
</feature>
<dbReference type="Proteomes" id="UP000028837">
    <property type="component" value="Unassembled WGS sequence"/>
</dbReference>
<dbReference type="EMBL" id="AHZU02000070">
    <property type="protein sequence ID" value="KFG48869.1"/>
    <property type="molecule type" value="Genomic_DNA"/>
</dbReference>
<sequence length="1049" mass="113652">MVLGQQRGFAAMMQGSEFMTGTERSFPLADGDYPFSMEPPSPTVSDVDGGAVTPTGPPRSFIPLLSNRLSSLQADVIRVTDTSGPCEQSLDRDPKHEFSPCHSESFLLQETSPFTPPTLSDSSDTSWLDLRHPHSLEGCPDADVGFGLLGVHSKAPGVLELLTKEGHATSVPVSQWGWSGGSADVTGRNERRTPENGWQALSGNVSEYSKATPLTEQRPSVKMDYIQGQGGQSEGTQLSQTAVGWVTDGGERCRAADVSPRETTNARVLSEYHEPAGMHSGGPNKTVPVEFSGSVVTASTQPCSTTSSPQDWSPVVQMKCSTFSREPAADMEPVTASKWGQVTVDASQGKLLQDGGQCSEQPGQGLRRITENRCSYGWQTQDPVTSSGTTNVPRLAAAYHQVTRSVSCGPRDEQGRLGQYDDGAQVKINQISRFIVAQGNRIVPCDYGRDVTRHCVLYEREAYESGRTVRPTKASFSEVCISPSSLTRSTTATSLTGTPPEKVDTSWMTSSSTWSETDSEHGRGIPGCSREVPSGRIPREAYSAKQGQALPGGAVTGTEYHGTDPMWSTVISVAAQTRHVQRATGVLWNRNEGPGWNSGGRWDLREPPHSLGQFHVNKSPLVSSWSVTGIDQKRENVWSRQCPEHALSVPPAIHCSSFVVPPMTSATPDVAEPADDPHLGQQVFRPIENGRYQKNTPPPAPFHGSLRAGSFVGHFPYAGRCGEANAFITKRGLPIGHSAQAAHNTANGTSYHQYGETAADRVETNSQILSGPACMNHPSESSLGSNTGRDYFTVCSSPSASESIAETNPFTVRCAQQFGINTNEMTEATLKNGYESNVVGSRCGTDVVTATNNKRARLDSEGITFLNEGNLFKKTRRTAGERKEMEDNKAVTQDSRATPSVFPEMEAGDWHTLAPEAGECCGEGSERFEDDSGGQGDEDSNLQWHEGFTLPLGKDGRGELIKRMRSVHKADREFCRFSLEGMGIDFKRLAHATVEELWKIAYRWGLFGYAVKLSKKYGKTTTSQSRKKNVQAAPVPNLQAVSVICDHTR</sequence>
<gene>
    <name evidence="2" type="ORF">TGDOM2_233380</name>
</gene>